<dbReference type="Gene3D" id="2.40.50.140">
    <property type="entry name" value="Nucleic acid-binding proteins"/>
    <property type="match status" value="1"/>
</dbReference>
<organism evidence="7 8">
    <name type="scientific">Haloactinopolyspora alba</name>
    <dbReference type="NCBI Taxonomy" id="648780"/>
    <lineage>
        <taxon>Bacteria</taxon>
        <taxon>Bacillati</taxon>
        <taxon>Actinomycetota</taxon>
        <taxon>Actinomycetes</taxon>
        <taxon>Jiangellales</taxon>
        <taxon>Jiangellaceae</taxon>
        <taxon>Haloactinopolyspora</taxon>
    </lineage>
</organism>
<feature type="domain" description="ATP-dependent DNA ligase family profile" evidence="6">
    <location>
        <begin position="114"/>
        <end position="237"/>
    </location>
</feature>
<evidence type="ECO:0000313" key="8">
    <source>
        <dbReference type="Proteomes" id="UP000243528"/>
    </source>
</evidence>
<evidence type="ECO:0000313" key="7">
    <source>
        <dbReference type="EMBL" id="PSL01536.1"/>
    </source>
</evidence>
<dbReference type="PANTHER" id="PTHR45674">
    <property type="entry name" value="DNA LIGASE 1/3 FAMILY MEMBER"/>
    <property type="match status" value="1"/>
</dbReference>
<dbReference type="InterPro" id="IPR012309">
    <property type="entry name" value="DNA_ligase_ATP-dep_C"/>
</dbReference>
<protein>
    <recommendedName>
        <fullName evidence="2">DNA ligase (ATP)</fullName>
        <ecNumber evidence="2">6.5.1.1</ecNumber>
    </recommendedName>
</protein>
<proteinExistence type="inferred from homology"/>
<dbReference type="GO" id="GO:0003910">
    <property type="term" value="F:DNA ligase (ATP) activity"/>
    <property type="evidence" value="ECO:0007669"/>
    <property type="project" value="UniProtKB-EC"/>
</dbReference>
<dbReference type="PROSITE" id="PS50160">
    <property type="entry name" value="DNA_LIGASE_A3"/>
    <property type="match status" value="1"/>
</dbReference>
<dbReference type="AlphaFoldDB" id="A0A2P8DWE1"/>
<dbReference type="InterPro" id="IPR050191">
    <property type="entry name" value="ATP-dep_DNA_ligase"/>
</dbReference>
<keyword evidence="8" id="KW-1185">Reference proteome</keyword>
<dbReference type="PROSITE" id="PS00697">
    <property type="entry name" value="DNA_LIGASE_A1"/>
    <property type="match status" value="1"/>
</dbReference>
<dbReference type="SUPFAM" id="SSF56091">
    <property type="entry name" value="DNA ligase/mRNA capping enzyme, catalytic domain"/>
    <property type="match status" value="1"/>
</dbReference>
<dbReference type="SUPFAM" id="SSF50249">
    <property type="entry name" value="Nucleic acid-binding proteins"/>
    <property type="match status" value="1"/>
</dbReference>
<feature type="region of interest" description="Disordered" evidence="5">
    <location>
        <begin position="306"/>
        <end position="332"/>
    </location>
</feature>
<keyword evidence="3" id="KW-0436">Ligase</keyword>
<dbReference type="InterPro" id="IPR012340">
    <property type="entry name" value="NA-bd_OB-fold"/>
</dbReference>
<dbReference type="Gene3D" id="3.30.470.30">
    <property type="entry name" value="DNA ligase/mRNA capping enzyme"/>
    <property type="match status" value="1"/>
</dbReference>
<gene>
    <name evidence="7" type="ORF">CLV30_11324</name>
</gene>
<sequence>MNSTEAADPMPTSIRPMAATPSALPAQESGWGFEIKWDGVRVVTHATPGRLRLFGRDGQEFTGRYPELDALGEQIGTRRVILDGEIVAFDDEGQPSFQRLQPRIHAASEADARHGSRTAPVIYVIFDVLYAGGRSLLRHRYEDRRHQLTDLGLAGPHWQVPTVDIGEGSPLLEATRAQGLEGVIAKRLDSPYRPGRRSRDWLKIKNVHRQEVVIGGWTPGQGSRADDFGALLVGYRDSGGLRYAGKVGTGFDLATRRMLRSELDALHTRDSPFTGRQPQRDAVFAEPRLVCEVEFAQWTSDGTLRHPTYQGLRRDKDPQEVVREEPLPPPDA</sequence>
<evidence type="ECO:0000256" key="3">
    <source>
        <dbReference type="ARBA" id="ARBA00022598"/>
    </source>
</evidence>
<evidence type="ECO:0000256" key="1">
    <source>
        <dbReference type="ARBA" id="ARBA00007572"/>
    </source>
</evidence>
<dbReference type="NCBIfam" id="TIGR02779">
    <property type="entry name" value="NHEJ_ligase_lig"/>
    <property type="match status" value="1"/>
</dbReference>
<reference evidence="7 8" key="1">
    <citation type="submission" date="2018-03" db="EMBL/GenBank/DDBJ databases">
        <title>Genomic Encyclopedia of Archaeal and Bacterial Type Strains, Phase II (KMG-II): from individual species to whole genera.</title>
        <authorList>
            <person name="Goeker M."/>
        </authorList>
    </citation>
    <scope>NUCLEOTIDE SEQUENCE [LARGE SCALE GENOMIC DNA]</scope>
    <source>
        <strain evidence="7 8">DSM 45211</strain>
    </source>
</reference>
<dbReference type="PANTHER" id="PTHR45674:SF4">
    <property type="entry name" value="DNA LIGASE 1"/>
    <property type="match status" value="1"/>
</dbReference>
<dbReference type="CDD" id="cd07906">
    <property type="entry name" value="Adenylation_DNA_ligase_LigD_LigC"/>
    <property type="match status" value="1"/>
</dbReference>
<comment type="similarity">
    <text evidence="1">Belongs to the ATP-dependent DNA ligase family.</text>
</comment>
<dbReference type="Pfam" id="PF01068">
    <property type="entry name" value="DNA_ligase_A_M"/>
    <property type="match status" value="1"/>
</dbReference>
<dbReference type="Proteomes" id="UP000243528">
    <property type="component" value="Unassembled WGS sequence"/>
</dbReference>
<comment type="catalytic activity">
    <reaction evidence="4">
        <text>ATP + (deoxyribonucleotide)n-3'-hydroxyl + 5'-phospho-(deoxyribonucleotide)m = (deoxyribonucleotide)n+m + AMP + diphosphate.</text>
        <dbReference type="EC" id="6.5.1.1"/>
    </reaction>
</comment>
<evidence type="ECO:0000259" key="6">
    <source>
        <dbReference type="PROSITE" id="PS50160"/>
    </source>
</evidence>
<dbReference type="RefSeq" id="WP_205741042.1">
    <property type="nucleotide sequence ID" value="NZ_PYGE01000013.1"/>
</dbReference>
<dbReference type="InterPro" id="IPR016059">
    <property type="entry name" value="DNA_ligase_ATP-dep_CS"/>
</dbReference>
<comment type="caution">
    <text evidence="7">The sequence shown here is derived from an EMBL/GenBank/DDBJ whole genome shotgun (WGS) entry which is preliminary data.</text>
</comment>
<dbReference type="EMBL" id="PYGE01000013">
    <property type="protein sequence ID" value="PSL01536.1"/>
    <property type="molecule type" value="Genomic_DNA"/>
</dbReference>
<dbReference type="InterPro" id="IPR012310">
    <property type="entry name" value="DNA_ligase_ATP-dep_cent"/>
</dbReference>
<evidence type="ECO:0000256" key="2">
    <source>
        <dbReference type="ARBA" id="ARBA00012727"/>
    </source>
</evidence>
<evidence type="ECO:0000256" key="5">
    <source>
        <dbReference type="SAM" id="MobiDB-lite"/>
    </source>
</evidence>
<dbReference type="InterPro" id="IPR014146">
    <property type="entry name" value="LigD_ligase_dom"/>
</dbReference>
<dbReference type="GO" id="GO:0006310">
    <property type="term" value="P:DNA recombination"/>
    <property type="evidence" value="ECO:0007669"/>
    <property type="project" value="InterPro"/>
</dbReference>
<dbReference type="EC" id="6.5.1.1" evidence="2"/>
<name>A0A2P8DWE1_9ACTN</name>
<dbReference type="CDD" id="cd07971">
    <property type="entry name" value="OBF_DNA_ligase_LigD"/>
    <property type="match status" value="1"/>
</dbReference>
<dbReference type="Pfam" id="PF04679">
    <property type="entry name" value="DNA_ligase_A_C"/>
    <property type="match status" value="1"/>
</dbReference>
<accession>A0A2P8DWE1</accession>
<dbReference type="GO" id="GO:0006281">
    <property type="term" value="P:DNA repair"/>
    <property type="evidence" value="ECO:0007669"/>
    <property type="project" value="InterPro"/>
</dbReference>
<dbReference type="GO" id="GO:0005524">
    <property type="term" value="F:ATP binding"/>
    <property type="evidence" value="ECO:0007669"/>
    <property type="project" value="InterPro"/>
</dbReference>
<evidence type="ECO:0000256" key="4">
    <source>
        <dbReference type="ARBA" id="ARBA00034003"/>
    </source>
</evidence>
<feature type="compositionally biased region" description="Basic and acidic residues" evidence="5">
    <location>
        <begin position="312"/>
        <end position="326"/>
    </location>
</feature>
<dbReference type="Gene3D" id="3.30.1490.70">
    <property type="match status" value="1"/>
</dbReference>